<keyword evidence="1" id="KW-0093">Biotin biosynthesis</keyword>
<dbReference type="PIRSF" id="PIRSF006755">
    <property type="entry name" value="DTB_synth"/>
    <property type="match status" value="1"/>
</dbReference>
<dbReference type="SUPFAM" id="SSF52540">
    <property type="entry name" value="P-loop containing nucleoside triphosphate hydrolases"/>
    <property type="match status" value="1"/>
</dbReference>
<dbReference type="Proteomes" id="UP000600365">
    <property type="component" value="Unassembled WGS sequence"/>
</dbReference>
<dbReference type="Pfam" id="PF13500">
    <property type="entry name" value="AAA_26"/>
    <property type="match status" value="1"/>
</dbReference>
<comment type="similarity">
    <text evidence="1">Belongs to the dethiobiotin synthetase family.</text>
</comment>
<comment type="catalytic activity">
    <reaction evidence="1">
        <text>(7R,8S)-7,8-diammoniononanoate + CO2 + ATP = (4R,5S)-dethiobiotin + ADP + phosphate + 3 H(+)</text>
        <dbReference type="Rhea" id="RHEA:15805"/>
        <dbReference type="ChEBI" id="CHEBI:15378"/>
        <dbReference type="ChEBI" id="CHEBI:16526"/>
        <dbReference type="ChEBI" id="CHEBI:30616"/>
        <dbReference type="ChEBI" id="CHEBI:43474"/>
        <dbReference type="ChEBI" id="CHEBI:149469"/>
        <dbReference type="ChEBI" id="CHEBI:149473"/>
        <dbReference type="ChEBI" id="CHEBI:456216"/>
        <dbReference type="EC" id="6.3.3.3"/>
    </reaction>
</comment>
<evidence type="ECO:0000256" key="1">
    <source>
        <dbReference type="HAMAP-Rule" id="MF_00336"/>
    </source>
</evidence>
<dbReference type="RefSeq" id="WP_189184408.1">
    <property type="nucleotide sequence ID" value="NZ_BMMM01000001.1"/>
</dbReference>
<name>A0A917XSI3_9ACTN</name>
<dbReference type="AlphaFoldDB" id="A0A917XSI3"/>
<dbReference type="EMBL" id="BMMM01000001">
    <property type="protein sequence ID" value="GGN51914.1"/>
    <property type="molecule type" value="Genomic_DNA"/>
</dbReference>
<proteinExistence type="inferred from homology"/>
<dbReference type="GO" id="GO:0000287">
    <property type="term" value="F:magnesium ion binding"/>
    <property type="evidence" value="ECO:0007669"/>
    <property type="project" value="UniProtKB-UniRule"/>
</dbReference>
<comment type="pathway">
    <text evidence="1">Cofactor biosynthesis; biotin biosynthesis; biotin from 7,8-diaminononanoate: step 1/2.</text>
</comment>
<dbReference type="EC" id="6.3.3.3" evidence="1"/>
<keyword evidence="1" id="KW-0436">Ligase</keyword>
<feature type="binding site" evidence="1">
    <location>
        <begin position="200"/>
        <end position="202"/>
    </location>
    <ligand>
        <name>ATP</name>
        <dbReference type="ChEBI" id="CHEBI:30616"/>
    </ligand>
</feature>
<feature type="binding site" evidence="1">
    <location>
        <position position="109"/>
    </location>
    <ligand>
        <name>Mg(2+)</name>
        <dbReference type="ChEBI" id="CHEBI:18420"/>
    </ligand>
</feature>
<feature type="binding site" evidence="1">
    <location>
        <position position="50"/>
    </location>
    <ligand>
        <name>Mg(2+)</name>
        <dbReference type="ChEBI" id="CHEBI:18420"/>
    </ligand>
</feature>
<dbReference type="GO" id="GO:0005829">
    <property type="term" value="C:cytosol"/>
    <property type="evidence" value="ECO:0007669"/>
    <property type="project" value="TreeGrafter"/>
</dbReference>
<feature type="binding site" evidence="1">
    <location>
        <begin position="12"/>
        <end position="17"/>
    </location>
    <ligand>
        <name>ATP</name>
        <dbReference type="ChEBI" id="CHEBI:30616"/>
    </ligand>
</feature>
<comment type="caution">
    <text evidence="1">Lacks conserved residue(s) required for the propagation of feature annotation.</text>
</comment>
<feature type="binding site" evidence="1">
    <location>
        <position position="50"/>
    </location>
    <ligand>
        <name>ATP</name>
        <dbReference type="ChEBI" id="CHEBI:30616"/>
    </ligand>
</feature>
<organism evidence="2 3">
    <name type="scientific">Streptomyces albiflavescens</name>
    <dbReference type="NCBI Taxonomy" id="1623582"/>
    <lineage>
        <taxon>Bacteria</taxon>
        <taxon>Bacillati</taxon>
        <taxon>Actinomycetota</taxon>
        <taxon>Actinomycetes</taxon>
        <taxon>Kitasatosporales</taxon>
        <taxon>Streptomycetaceae</taxon>
        <taxon>Streptomyces</taxon>
    </lineage>
</organism>
<feature type="binding site" evidence="1">
    <location>
        <begin position="109"/>
        <end position="112"/>
    </location>
    <ligand>
        <name>ATP</name>
        <dbReference type="ChEBI" id="CHEBI:30616"/>
    </ligand>
</feature>
<dbReference type="GO" id="GO:0009102">
    <property type="term" value="P:biotin biosynthetic process"/>
    <property type="evidence" value="ECO:0007669"/>
    <property type="project" value="UniProtKB-UniRule"/>
</dbReference>
<dbReference type="InterPro" id="IPR027417">
    <property type="entry name" value="P-loop_NTPase"/>
</dbReference>
<dbReference type="NCBIfam" id="TIGR00347">
    <property type="entry name" value="bioD"/>
    <property type="match status" value="1"/>
</dbReference>
<feature type="binding site" evidence="1">
    <location>
        <position position="16"/>
    </location>
    <ligand>
        <name>Mg(2+)</name>
        <dbReference type="ChEBI" id="CHEBI:18420"/>
    </ligand>
</feature>
<keyword evidence="1" id="KW-0479">Metal-binding</keyword>
<dbReference type="PANTHER" id="PTHR43210">
    <property type="entry name" value="DETHIOBIOTIN SYNTHETASE"/>
    <property type="match status" value="1"/>
</dbReference>
<feature type="binding site" evidence="1">
    <location>
        <begin position="170"/>
        <end position="171"/>
    </location>
    <ligand>
        <name>ATP</name>
        <dbReference type="ChEBI" id="CHEBI:30616"/>
    </ligand>
</feature>
<keyword evidence="3" id="KW-1185">Reference proteome</keyword>
<evidence type="ECO:0000313" key="3">
    <source>
        <dbReference type="Proteomes" id="UP000600365"/>
    </source>
</evidence>
<accession>A0A917XSI3</accession>
<sequence length="238" mass="23984">MAVLVITGTGTEVGKTVTTAAVAAVAVASGRSVAVLKPAQTGVRPDERGDADEVARLAGTVTTLELARYPEPLAPATAARRAALAPVRPREVAEAAAKLATEHDLVLVEGAGGLLVRFDDEGGTLADAARLLDAPVLVVASAGLGTLNTTELTTRELRLRGLDFAGVVIGSWPDDADLASRCNLADLPTVSGAPLLGALPSGAGAYPPADFRAGAPSWLAPTLGGRWNASAFASSHAP</sequence>
<protein>
    <recommendedName>
        <fullName evidence="1">ATP-dependent dethiobiotin synthetase BioD</fullName>
        <ecNumber evidence="1">6.3.3.3</ecNumber>
    </recommendedName>
    <alternativeName>
        <fullName evidence="1">DTB synthetase</fullName>
        <shortName evidence="1">DTBS</shortName>
    </alternativeName>
    <alternativeName>
        <fullName evidence="1">Dethiobiotin synthase</fullName>
    </alternativeName>
</protein>
<dbReference type="InterPro" id="IPR004472">
    <property type="entry name" value="DTB_synth_BioD"/>
</dbReference>
<feature type="binding site" evidence="1">
    <location>
        <position position="41"/>
    </location>
    <ligand>
        <name>substrate</name>
    </ligand>
</feature>
<dbReference type="HAMAP" id="MF_00336">
    <property type="entry name" value="BioD"/>
    <property type="match status" value="1"/>
</dbReference>
<keyword evidence="1" id="KW-0547">Nucleotide-binding</keyword>
<dbReference type="PANTHER" id="PTHR43210:SF5">
    <property type="entry name" value="DETHIOBIOTIN SYNTHETASE"/>
    <property type="match status" value="1"/>
</dbReference>
<keyword evidence="1" id="KW-0963">Cytoplasm</keyword>
<dbReference type="GO" id="GO:0005524">
    <property type="term" value="F:ATP binding"/>
    <property type="evidence" value="ECO:0007669"/>
    <property type="project" value="UniProtKB-UniRule"/>
</dbReference>
<dbReference type="GO" id="GO:0004141">
    <property type="term" value="F:dethiobiotin synthase activity"/>
    <property type="evidence" value="ECO:0007669"/>
    <property type="project" value="UniProtKB-UniRule"/>
</dbReference>
<reference evidence="2 3" key="1">
    <citation type="journal article" date="2014" name="Int. J. Syst. Evol. Microbiol.">
        <title>Complete genome sequence of Corynebacterium casei LMG S-19264T (=DSM 44701T), isolated from a smear-ripened cheese.</title>
        <authorList>
            <consortium name="US DOE Joint Genome Institute (JGI-PGF)"/>
            <person name="Walter F."/>
            <person name="Albersmeier A."/>
            <person name="Kalinowski J."/>
            <person name="Ruckert C."/>
        </authorList>
    </citation>
    <scope>NUCLEOTIDE SEQUENCE [LARGE SCALE GENOMIC DNA]</scope>
    <source>
        <strain evidence="2 3">CGMCC 4.7111</strain>
    </source>
</reference>
<keyword evidence="1" id="KW-0460">Magnesium</keyword>
<feature type="active site" evidence="1">
    <location>
        <position position="37"/>
    </location>
</feature>
<evidence type="ECO:0000313" key="2">
    <source>
        <dbReference type="EMBL" id="GGN51914.1"/>
    </source>
</evidence>
<comment type="cofactor">
    <cofactor evidence="1">
        <name>Mg(2+)</name>
        <dbReference type="ChEBI" id="CHEBI:18420"/>
    </cofactor>
</comment>
<comment type="caution">
    <text evidence="2">The sequence shown here is derived from an EMBL/GenBank/DDBJ whole genome shotgun (WGS) entry which is preliminary data.</text>
</comment>
<dbReference type="Gene3D" id="3.40.50.300">
    <property type="entry name" value="P-loop containing nucleotide triphosphate hydrolases"/>
    <property type="match status" value="1"/>
</dbReference>
<comment type="function">
    <text evidence="1">Catalyzes a mechanistically unusual reaction, the ATP-dependent insertion of CO2 between the N7 and N8 nitrogen atoms of 7,8-diaminopelargonic acid (DAPA, also called 7,8-diammoniononanoate) to form a ureido ring.</text>
</comment>
<dbReference type="CDD" id="cd03109">
    <property type="entry name" value="DTBS"/>
    <property type="match status" value="1"/>
</dbReference>
<comment type="subcellular location">
    <subcellularLocation>
        <location evidence="1">Cytoplasm</location>
    </subcellularLocation>
</comment>
<comment type="subunit">
    <text evidence="1">Homodimer.</text>
</comment>
<keyword evidence="1" id="KW-0067">ATP-binding</keyword>
<gene>
    <name evidence="1 2" type="primary">bioD</name>
    <name evidence="2" type="ORF">GCM10011579_008350</name>
</gene>